<organism evidence="1">
    <name type="scientific">Oryza punctata</name>
    <name type="common">Red rice</name>
    <dbReference type="NCBI Taxonomy" id="4537"/>
    <lineage>
        <taxon>Eukaryota</taxon>
        <taxon>Viridiplantae</taxon>
        <taxon>Streptophyta</taxon>
        <taxon>Embryophyta</taxon>
        <taxon>Tracheophyta</taxon>
        <taxon>Spermatophyta</taxon>
        <taxon>Magnoliopsida</taxon>
        <taxon>Liliopsida</taxon>
        <taxon>Poales</taxon>
        <taxon>Poaceae</taxon>
        <taxon>BOP clade</taxon>
        <taxon>Oryzoideae</taxon>
        <taxon>Oryzeae</taxon>
        <taxon>Oryzinae</taxon>
        <taxon>Oryza</taxon>
    </lineage>
</organism>
<dbReference type="Gramene" id="OPUNC05G06720.1">
    <property type="protein sequence ID" value="OPUNC05G06720.1"/>
    <property type="gene ID" value="OPUNC05G06720"/>
</dbReference>
<keyword evidence="2" id="KW-1185">Reference proteome</keyword>
<protein>
    <submittedName>
        <fullName evidence="1">Uncharacterized protein</fullName>
    </submittedName>
</protein>
<sequence length="64" mass="7416">MWLVAKDRVDSASDGGMVSYDVRGAFMRVNLLLLNEQMWEAGSKWKTQQSKFVTFETWGDTRKI</sequence>
<name>A0A0E0KZT1_ORYPU</name>
<dbReference type="Proteomes" id="UP000026962">
    <property type="component" value="Chromosome 5"/>
</dbReference>
<evidence type="ECO:0000313" key="1">
    <source>
        <dbReference type="EnsemblPlants" id="OPUNC05G06720.1"/>
    </source>
</evidence>
<proteinExistence type="predicted"/>
<evidence type="ECO:0000313" key="2">
    <source>
        <dbReference type="Proteomes" id="UP000026962"/>
    </source>
</evidence>
<dbReference type="AlphaFoldDB" id="A0A0E0KZT1"/>
<reference evidence="1" key="1">
    <citation type="submission" date="2015-04" db="UniProtKB">
        <authorList>
            <consortium name="EnsemblPlants"/>
        </authorList>
    </citation>
    <scope>IDENTIFICATION</scope>
</reference>
<dbReference type="HOGENOM" id="CLU_2871594_0_0_1"/>
<reference evidence="1" key="2">
    <citation type="submission" date="2018-05" db="EMBL/GenBank/DDBJ databases">
        <title>OpunRS2 (Oryza punctata Reference Sequence Version 2).</title>
        <authorList>
            <person name="Zhang J."/>
            <person name="Kudrna D."/>
            <person name="Lee S."/>
            <person name="Talag J."/>
            <person name="Welchert J."/>
            <person name="Wing R.A."/>
        </authorList>
    </citation>
    <scope>NUCLEOTIDE SEQUENCE [LARGE SCALE GENOMIC DNA]</scope>
</reference>
<dbReference type="EnsemblPlants" id="OPUNC05G06720.1">
    <property type="protein sequence ID" value="OPUNC05G06720.1"/>
    <property type="gene ID" value="OPUNC05G06720"/>
</dbReference>
<accession>A0A0E0KZT1</accession>